<reference evidence="12" key="1">
    <citation type="submission" date="2016-03" db="EMBL/GenBank/DDBJ databases">
        <authorList>
            <person name="Devillers H."/>
        </authorList>
    </citation>
    <scope>NUCLEOTIDE SEQUENCE [LARGE SCALE GENOMIC DNA]</scope>
</reference>
<gene>
    <name evidence="11" type="ORF">LADA_0C02960G</name>
</gene>
<evidence type="ECO:0000313" key="11">
    <source>
        <dbReference type="EMBL" id="SCU82093.1"/>
    </source>
</evidence>
<evidence type="ECO:0000313" key="12">
    <source>
        <dbReference type="Proteomes" id="UP000190274"/>
    </source>
</evidence>
<keyword evidence="7" id="KW-0805">Transcription regulation</keyword>
<dbReference type="EC" id="3.5.1.98" evidence="3"/>
<evidence type="ECO:0000256" key="1">
    <source>
        <dbReference type="ARBA" id="ARBA00004123"/>
    </source>
</evidence>
<dbReference type="InterPro" id="IPR000286">
    <property type="entry name" value="HDACs"/>
</dbReference>
<dbReference type="InterPro" id="IPR023696">
    <property type="entry name" value="Ureohydrolase_dom_sf"/>
</dbReference>
<evidence type="ECO:0000256" key="8">
    <source>
        <dbReference type="ARBA" id="ARBA00023163"/>
    </source>
</evidence>
<accession>A0A1G4IYD9</accession>
<dbReference type="InterPro" id="IPR023801">
    <property type="entry name" value="His_deacetylse_dom"/>
</dbReference>
<dbReference type="PANTHER" id="PTHR10625">
    <property type="entry name" value="HISTONE DEACETYLASE HDAC1-RELATED"/>
    <property type="match status" value="1"/>
</dbReference>
<dbReference type="PRINTS" id="PR01270">
    <property type="entry name" value="HDASUPER"/>
</dbReference>
<keyword evidence="9" id="KW-0539">Nucleus</keyword>
<dbReference type="EMBL" id="LT598459">
    <property type="protein sequence ID" value="SCU82093.1"/>
    <property type="molecule type" value="Genomic_DNA"/>
</dbReference>
<dbReference type="GO" id="GO:0141221">
    <property type="term" value="F:histone deacetylase activity, hydrolytic mechanism"/>
    <property type="evidence" value="ECO:0007669"/>
    <property type="project" value="UniProtKB-EC"/>
</dbReference>
<keyword evidence="5" id="KW-0378">Hydrolase</keyword>
<evidence type="ECO:0000256" key="4">
    <source>
        <dbReference type="ARBA" id="ARBA00022491"/>
    </source>
</evidence>
<comment type="similarity">
    <text evidence="2">Belongs to the histone deacetylase family. HD type 1 subfamily.</text>
</comment>
<dbReference type="AlphaFoldDB" id="A0A1G4IYD9"/>
<sequence>MAYFTIVTSPFQSQVSDLLPCNNNAKSVLIYTMLKSYGLLEHFNEVIDLPGCTVSDIRQFHSSEYLKVLLNSQLDEEEVHESSSIQDQEWMNMASTASNWEDEAHNNHSTFSAPWFPSKRELKKYYSDNASFKEEASSFKQERWKIILDPEHHDSDKGLEEEKQSLCAEILGKFGLSHDCHIFQYLPTYCYVTTGATLALARPAVSRQKRTISINWDGGRHHALKSKASGFCFVNDIVLLIQKLRRRGITSVSYVDLDLHHGDGVERAFQYSANVQTISVHLLEPGFFPGSGSVKESQNGHKIVNLPVLHGFSDNDLAKLVDQVILPCIEHQNPQVIVIQCGADGLMGDKYGEWQLTIKGLSESICAIIRRFPQANVVLLGGGGYNINLTSRFYTYLSWKLLAEFSGNQYPNPFKEDEDTIPDHEFIDFYKDEFYKFWYYDAEGCQTNFLKNDNNAKALNKLVQFYDPTRTSSRYSPSNQR</sequence>
<evidence type="ECO:0000256" key="6">
    <source>
        <dbReference type="ARBA" id="ARBA00022853"/>
    </source>
</evidence>
<evidence type="ECO:0000256" key="5">
    <source>
        <dbReference type="ARBA" id="ARBA00022801"/>
    </source>
</evidence>
<evidence type="ECO:0000256" key="3">
    <source>
        <dbReference type="ARBA" id="ARBA00012111"/>
    </source>
</evidence>
<comment type="subcellular location">
    <subcellularLocation>
        <location evidence="1">Nucleus</location>
    </subcellularLocation>
</comment>
<dbReference type="PANTHER" id="PTHR10625:SF14">
    <property type="entry name" value="HISTONE DEACETYLASE 8"/>
    <property type="match status" value="1"/>
</dbReference>
<feature type="domain" description="Histone deacetylase" evidence="10">
    <location>
        <begin position="24"/>
        <end position="397"/>
    </location>
</feature>
<dbReference type="GO" id="GO:0045944">
    <property type="term" value="P:positive regulation of transcription by RNA polymerase II"/>
    <property type="evidence" value="ECO:0007669"/>
    <property type="project" value="EnsemblFungi"/>
</dbReference>
<dbReference type="Proteomes" id="UP000190274">
    <property type="component" value="Chromosome C"/>
</dbReference>
<keyword evidence="12" id="KW-1185">Reference proteome</keyword>
<evidence type="ECO:0000256" key="2">
    <source>
        <dbReference type="ARBA" id="ARBA00006457"/>
    </source>
</evidence>
<protein>
    <recommendedName>
        <fullName evidence="3">histone deacetylase</fullName>
        <ecNumber evidence="3">3.5.1.98</ecNumber>
    </recommendedName>
</protein>
<keyword evidence="4" id="KW-0678">Repressor</keyword>
<dbReference type="InterPro" id="IPR037138">
    <property type="entry name" value="His_deacetylse_dom_sf"/>
</dbReference>
<dbReference type="SUPFAM" id="SSF52768">
    <property type="entry name" value="Arginase/deacetylase"/>
    <property type="match status" value="1"/>
</dbReference>
<proteinExistence type="inferred from homology"/>
<dbReference type="OrthoDB" id="73273at2759"/>
<evidence type="ECO:0000259" key="10">
    <source>
        <dbReference type="Pfam" id="PF00850"/>
    </source>
</evidence>
<dbReference type="STRING" id="1266660.A0A1G4IYD9"/>
<dbReference type="Pfam" id="PF00850">
    <property type="entry name" value="Hist_deacetyl"/>
    <property type="match status" value="1"/>
</dbReference>
<evidence type="ECO:0000256" key="9">
    <source>
        <dbReference type="ARBA" id="ARBA00023242"/>
    </source>
</evidence>
<keyword evidence="8" id="KW-0804">Transcription</keyword>
<keyword evidence="6" id="KW-0156">Chromatin regulator</keyword>
<dbReference type="GO" id="GO:0031507">
    <property type="term" value="P:heterochromatin formation"/>
    <property type="evidence" value="ECO:0007669"/>
    <property type="project" value="TreeGrafter"/>
</dbReference>
<dbReference type="GO" id="GO:0000118">
    <property type="term" value="C:histone deacetylase complex"/>
    <property type="evidence" value="ECO:0007669"/>
    <property type="project" value="EnsemblFungi"/>
</dbReference>
<organism evidence="11 12">
    <name type="scientific">Lachancea dasiensis</name>
    <dbReference type="NCBI Taxonomy" id="1072105"/>
    <lineage>
        <taxon>Eukaryota</taxon>
        <taxon>Fungi</taxon>
        <taxon>Dikarya</taxon>
        <taxon>Ascomycota</taxon>
        <taxon>Saccharomycotina</taxon>
        <taxon>Saccharomycetes</taxon>
        <taxon>Saccharomycetales</taxon>
        <taxon>Saccharomycetaceae</taxon>
        <taxon>Lachancea</taxon>
    </lineage>
</organism>
<name>A0A1G4IYD9_9SACH</name>
<dbReference type="Gene3D" id="3.40.800.20">
    <property type="entry name" value="Histone deacetylase domain"/>
    <property type="match status" value="1"/>
</dbReference>
<evidence type="ECO:0000256" key="7">
    <source>
        <dbReference type="ARBA" id="ARBA00023015"/>
    </source>
</evidence>